<evidence type="ECO:0000313" key="3">
    <source>
        <dbReference type="Proteomes" id="UP000619265"/>
    </source>
</evidence>
<sequence>MQGGSLECYKAQLVAKGFHQLANLDYGQTYNPVVKPTTIQVVLPLAYSTGWAMRQIDIQNAFLHGTLFEEVYMTQPSGFSHLLYPFHVCRLNKAIYSLEQAPRAWFSRLSSCLLQLGFHASKADSSLFIFHARSTTIFILIYVDDIIVTSLVLTTIDELLALLQNDFAVKDLGDVNFFLSIELQRLPEGLLLSLLQYILDLLRTTKMLEAKPISSPMASSHSPSAYDSDPFPDTTLFRSTIGSPQYLSLTRPNLAFAVNRVCQFMHRPTKLHWQAVKCILRYLKHTLSHRLLITKSLTQHLEAFFDADWVGCLDGCRSTSAYCIFLGKKLISWSSRKHPTVS</sequence>
<dbReference type="Gramene" id="Jr01_27610_p1">
    <property type="protein sequence ID" value="cds.Jr01_27610_p1"/>
    <property type="gene ID" value="Jr01_27610"/>
</dbReference>
<accession>A0A834D4Z5</accession>
<dbReference type="PANTHER" id="PTHR11439">
    <property type="entry name" value="GAG-POL-RELATED RETROTRANSPOSON"/>
    <property type="match status" value="1"/>
</dbReference>
<organism evidence="2 3">
    <name type="scientific">Juglans regia</name>
    <name type="common">English walnut</name>
    <dbReference type="NCBI Taxonomy" id="51240"/>
    <lineage>
        <taxon>Eukaryota</taxon>
        <taxon>Viridiplantae</taxon>
        <taxon>Streptophyta</taxon>
        <taxon>Embryophyta</taxon>
        <taxon>Tracheophyta</taxon>
        <taxon>Spermatophyta</taxon>
        <taxon>Magnoliopsida</taxon>
        <taxon>eudicotyledons</taxon>
        <taxon>Gunneridae</taxon>
        <taxon>Pentapetalae</taxon>
        <taxon>rosids</taxon>
        <taxon>fabids</taxon>
        <taxon>Fagales</taxon>
        <taxon>Juglandaceae</taxon>
        <taxon>Juglans</taxon>
    </lineage>
</organism>
<dbReference type="SUPFAM" id="SSF56672">
    <property type="entry name" value="DNA/RNA polymerases"/>
    <property type="match status" value="1"/>
</dbReference>
<proteinExistence type="predicted"/>
<dbReference type="InterPro" id="IPR013103">
    <property type="entry name" value="RVT_2"/>
</dbReference>
<gene>
    <name evidence="2" type="ORF">F2P56_002554</name>
</gene>
<dbReference type="EMBL" id="LIHL02000001">
    <property type="protein sequence ID" value="KAF5481944.1"/>
    <property type="molecule type" value="Genomic_DNA"/>
</dbReference>
<comment type="caution">
    <text evidence="2">The sequence shown here is derived from an EMBL/GenBank/DDBJ whole genome shotgun (WGS) entry which is preliminary data.</text>
</comment>
<dbReference type="Proteomes" id="UP000619265">
    <property type="component" value="Unassembled WGS sequence"/>
</dbReference>
<protein>
    <recommendedName>
        <fullName evidence="1">Reverse transcriptase Ty1/copia-type domain-containing protein</fullName>
    </recommendedName>
</protein>
<dbReference type="Pfam" id="PF07727">
    <property type="entry name" value="RVT_2"/>
    <property type="match status" value="1"/>
</dbReference>
<dbReference type="PANTHER" id="PTHR11439:SF455">
    <property type="entry name" value="RLK (RECEPTOR-LIKE PROTEIN KINASE) 8, PUTATIVE-RELATED"/>
    <property type="match status" value="1"/>
</dbReference>
<evidence type="ECO:0000259" key="1">
    <source>
        <dbReference type="Pfam" id="PF07727"/>
    </source>
</evidence>
<evidence type="ECO:0000313" key="2">
    <source>
        <dbReference type="EMBL" id="KAF5481944.1"/>
    </source>
</evidence>
<feature type="domain" description="Reverse transcriptase Ty1/copia-type" evidence="1">
    <location>
        <begin position="9"/>
        <end position="218"/>
    </location>
</feature>
<reference evidence="2" key="2">
    <citation type="submission" date="2020-03" db="EMBL/GenBank/DDBJ databases">
        <title>Walnut 2.0.</title>
        <authorList>
            <person name="Marrano A."/>
            <person name="Britton M."/>
            <person name="Zimin A.V."/>
            <person name="Zaini P.A."/>
            <person name="Workman R."/>
            <person name="Puiu D."/>
            <person name="Bianco L."/>
            <person name="Allen B.J."/>
            <person name="Troggio M."/>
            <person name="Leslie C.A."/>
            <person name="Timp W."/>
            <person name="Dendekar A."/>
            <person name="Salzberg S.L."/>
            <person name="Neale D.B."/>
        </authorList>
    </citation>
    <scope>NUCLEOTIDE SEQUENCE</scope>
    <source>
        <tissue evidence="2">Leaves</tissue>
    </source>
</reference>
<dbReference type="InterPro" id="IPR043502">
    <property type="entry name" value="DNA/RNA_pol_sf"/>
</dbReference>
<dbReference type="AlphaFoldDB" id="A0A834D4Z5"/>
<name>A0A834D4Z5_JUGRE</name>
<reference evidence="2" key="1">
    <citation type="submission" date="2015-10" db="EMBL/GenBank/DDBJ databases">
        <authorList>
            <person name="Martinez-Garcia P.J."/>
            <person name="Crepeau M.W."/>
            <person name="Puiu D."/>
            <person name="Gonzalez-Ibeas D."/>
            <person name="Whalen J."/>
            <person name="Stevens K."/>
            <person name="Paul R."/>
            <person name="Butterfield T."/>
            <person name="Britton M."/>
            <person name="Reagan R."/>
            <person name="Chakraborty S."/>
            <person name="Walawage S.L."/>
            <person name="Vasquez-Gross H.A."/>
            <person name="Cardeno C."/>
            <person name="Famula R."/>
            <person name="Pratt K."/>
            <person name="Kuruganti S."/>
            <person name="Aradhya M.K."/>
            <person name="Leslie C.A."/>
            <person name="Dandekar A.M."/>
            <person name="Salzberg S.L."/>
            <person name="Wegrzyn J.L."/>
            <person name="Langley C.H."/>
            <person name="Neale D.B."/>
        </authorList>
    </citation>
    <scope>NUCLEOTIDE SEQUENCE</scope>
    <source>
        <tissue evidence="2">Leaves</tissue>
    </source>
</reference>